<sequence>MKTFPRYLPAIDLHARFAALTRVDTAAAYKKVLVRLGVEEWRQIVPVARARVGITAYFRELAVKDARRSVLLSAQICPLVPKILLRLGFHPVFIDVDEGAPMPGEDQILSALCDLRHTDSVAAIIIAPIYGYLPMKLDEVAQRLKGIAVFLDLAQGTTLAPRLPRLMARADAAVFSFGQGKGVDIGGGLLAVRETEVQFDSANNNLPLTTFAELPAALALQLALKLGIYRHLIPAIDLATEADKSDRSIEAALISKRLPDQIFNAYAERLSRFATEIELGSRRAVSIHEQPAISRHCRQEELFGSAIQMHLRQIVRLVDQDRRGRILSTLRDAGIDALPAGEPLPETYLPNDAMSVVPSSDGLPNTKRFLSDAIRLPFLGRMNDDSFRDFSNIVENAFD</sequence>
<gene>
    <name evidence="3" type="ORF">KMZ29_09555</name>
</gene>
<dbReference type="EMBL" id="CP076134">
    <property type="protein sequence ID" value="QWG14873.1"/>
    <property type="molecule type" value="Genomic_DNA"/>
</dbReference>
<dbReference type="PANTHER" id="PTHR30244">
    <property type="entry name" value="TRANSAMINASE"/>
    <property type="match status" value="1"/>
</dbReference>
<evidence type="ECO:0000256" key="1">
    <source>
        <dbReference type="ARBA" id="ARBA00037999"/>
    </source>
</evidence>
<accession>A0A975NGT5</accession>
<organism evidence="3 4">
    <name type="scientific">Bradyrhizobium sediminis</name>
    <dbReference type="NCBI Taxonomy" id="2840469"/>
    <lineage>
        <taxon>Bacteria</taxon>
        <taxon>Pseudomonadati</taxon>
        <taxon>Pseudomonadota</taxon>
        <taxon>Alphaproteobacteria</taxon>
        <taxon>Hyphomicrobiales</taxon>
        <taxon>Nitrobacteraceae</taxon>
        <taxon>Bradyrhizobium</taxon>
    </lineage>
</organism>
<dbReference type="Pfam" id="PF01041">
    <property type="entry name" value="DegT_DnrJ_EryC1"/>
    <property type="match status" value="1"/>
</dbReference>
<dbReference type="GO" id="GO:0030170">
    <property type="term" value="F:pyridoxal phosphate binding"/>
    <property type="evidence" value="ECO:0007669"/>
    <property type="project" value="TreeGrafter"/>
</dbReference>
<dbReference type="RefSeq" id="WP_215623464.1">
    <property type="nucleotide sequence ID" value="NZ_CP076134.1"/>
</dbReference>
<dbReference type="GO" id="GO:0000271">
    <property type="term" value="P:polysaccharide biosynthetic process"/>
    <property type="evidence" value="ECO:0007669"/>
    <property type="project" value="TreeGrafter"/>
</dbReference>
<keyword evidence="2" id="KW-0663">Pyridoxal phosphate</keyword>
<dbReference type="SUPFAM" id="SSF53383">
    <property type="entry name" value="PLP-dependent transferases"/>
    <property type="match status" value="1"/>
</dbReference>
<dbReference type="InterPro" id="IPR015421">
    <property type="entry name" value="PyrdxlP-dep_Trfase_major"/>
</dbReference>
<evidence type="ECO:0000313" key="3">
    <source>
        <dbReference type="EMBL" id="QWG14873.1"/>
    </source>
</evidence>
<dbReference type="InterPro" id="IPR000653">
    <property type="entry name" value="DegT/StrS_aminotransferase"/>
</dbReference>
<dbReference type="PANTHER" id="PTHR30244:SF34">
    <property type="entry name" value="DTDP-4-AMINO-4,6-DIDEOXYGALACTOSE TRANSAMINASE"/>
    <property type="match status" value="1"/>
</dbReference>
<protein>
    <submittedName>
        <fullName evidence="3">DegT/DnrJ/EryC1/StrS family aminotransferase</fullName>
    </submittedName>
</protein>
<dbReference type="AlphaFoldDB" id="A0A975NGT5"/>
<dbReference type="Gene3D" id="3.40.640.10">
    <property type="entry name" value="Type I PLP-dependent aspartate aminotransferase-like (Major domain)"/>
    <property type="match status" value="1"/>
</dbReference>
<evidence type="ECO:0000313" key="4">
    <source>
        <dbReference type="Proteomes" id="UP000680839"/>
    </source>
</evidence>
<reference evidence="3" key="1">
    <citation type="submission" date="2021-06" db="EMBL/GenBank/DDBJ databases">
        <title>Bradyrhizobium sp. S2-20-1 Genome sequencing.</title>
        <authorList>
            <person name="Jin L."/>
        </authorList>
    </citation>
    <scope>NUCLEOTIDE SEQUENCE</scope>
    <source>
        <strain evidence="3">S2-20-1</strain>
    </source>
</reference>
<dbReference type="GO" id="GO:0008483">
    <property type="term" value="F:transaminase activity"/>
    <property type="evidence" value="ECO:0007669"/>
    <property type="project" value="UniProtKB-KW"/>
</dbReference>
<comment type="similarity">
    <text evidence="1 2">Belongs to the DegT/DnrJ/EryC1 family.</text>
</comment>
<dbReference type="InterPro" id="IPR015424">
    <property type="entry name" value="PyrdxlP-dep_Trfase"/>
</dbReference>
<keyword evidence="3" id="KW-0032">Aminotransferase</keyword>
<dbReference type="Proteomes" id="UP000680839">
    <property type="component" value="Chromosome"/>
</dbReference>
<proteinExistence type="inferred from homology"/>
<name>A0A975NGT5_9BRAD</name>
<keyword evidence="3" id="KW-0808">Transferase</keyword>
<evidence type="ECO:0000256" key="2">
    <source>
        <dbReference type="RuleBase" id="RU004508"/>
    </source>
</evidence>